<name>A0A1P8F9D1_9CHLR</name>
<reference evidence="2" key="1">
    <citation type="submission" date="2016-11" db="EMBL/GenBank/DDBJ databases">
        <title>Dehalogenimonas formicexedens sp. nov., a chlorinated alkane respiring bacterium isolated from contaminated groundwater.</title>
        <authorList>
            <person name="Key T.A."/>
            <person name="Bowman K.S."/>
            <person name="Lee I."/>
            <person name="Chun J."/>
            <person name="Albuquerque L."/>
            <person name="da Costa M.S."/>
            <person name="Rainey F.A."/>
            <person name="Moe W.M."/>
        </authorList>
    </citation>
    <scope>NUCLEOTIDE SEQUENCE [LARGE SCALE GENOMIC DNA]</scope>
    <source>
        <strain evidence="2">NSZ-14</strain>
    </source>
</reference>
<proteinExistence type="predicted"/>
<dbReference type="KEGG" id="dfo:Dform_01760"/>
<keyword evidence="2" id="KW-1185">Reference proteome</keyword>
<evidence type="ECO:0008006" key="3">
    <source>
        <dbReference type="Google" id="ProtNLM"/>
    </source>
</evidence>
<dbReference type="EMBL" id="CP018258">
    <property type="protein sequence ID" value="APV45079.1"/>
    <property type="molecule type" value="Genomic_DNA"/>
</dbReference>
<organism evidence="1 2">
    <name type="scientific">Dehalogenimonas formicexedens</name>
    <dbReference type="NCBI Taxonomy" id="1839801"/>
    <lineage>
        <taxon>Bacteria</taxon>
        <taxon>Bacillati</taxon>
        <taxon>Chloroflexota</taxon>
        <taxon>Dehalococcoidia</taxon>
        <taxon>Dehalococcoidales</taxon>
        <taxon>Dehalococcoidaceae</taxon>
        <taxon>Dehalogenimonas</taxon>
    </lineage>
</organism>
<dbReference type="STRING" id="1839801.Dform_01760"/>
<dbReference type="AlphaFoldDB" id="A0A1P8F9D1"/>
<protein>
    <recommendedName>
        <fullName evidence="3">IS5/IS1182 family transposase</fullName>
    </recommendedName>
</protein>
<evidence type="ECO:0000313" key="1">
    <source>
        <dbReference type="EMBL" id="APV45079.1"/>
    </source>
</evidence>
<dbReference type="Proteomes" id="UP000185934">
    <property type="component" value="Chromosome"/>
</dbReference>
<gene>
    <name evidence="1" type="ORF">Dform_01760</name>
</gene>
<accession>A0A1P8F9D1</accession>
<evidence type="ECO:0000313" key="2">
    <source>
        <dbReference type="Proteomes" id="UP000185934"/>
    </source>
</evidence>
<sequence>MPLRPLNREQAWMLPPTLGELIPNDHPARFVAELVDTLDRAA</sequence>